<keyword evidence="3" id="KW-1185">Reference proteome</keyword>
<reference evidence="3" key="1">
    <citation type="journal article" date="2020" name="Stud. Mycol.">
        <title>101 Dothideomycetes genomes: A test case for predicting lifestyles and emergence of pathogens.</title>
        <authorList>
            <person name="Haridas S."/>
            <person name="Albert R."/>
            <person name="Binder M."/>
            <person name="Bloem J."/>
            <person name="LaButti K."/>
            <person name="Salamov A."/>
            <person name="Andreopoulos B."/>
            <person name="Baker S."/>
            <person name="Barry K."/>
            <person name="Bills G."/>
            <person name="Bluhm B."/>
            <person name="Cannon C."/>
            <person name="Castanera R."/>
            <person name="Culley D."/>
            <person name="Daum C."/>
            <person name="Ezra D."/>
            <person name="Gonzalez J."/>
            <person name="Henrissat B."/>
            <person name="Kuo A."/>
            <person name="Liang C."/>
            <person name="Lipzen A."/>
            <person name="Lutzoni F."/>
            <person name="Magnuson J."/>
            <person name="Mondo S."/>
            <person name="Nolan M."/>
            <person name="Ohm R."/>
            <person name="Pangilinan J."/>
            <person name="Park H.-J."/>
            <person name="Ramirez L."/>
            <person name="Alfaro M."/>
            <person name="Sun H."/>
            <person name="Tritt A."/>
            <person name="Yoshinaga Y."/>
            <person name="Zwiers L.-H."/>
            <person name="Turgeon B."/>
            <person name="Goodwin S."/>
            <person name="Spatafora J."/>
            <person name="Crous P."/>
            <person name="Grigoriev I."/>
        </authorList>
    </citation>
    <scope>NUCLEOTIDE SEQUENCE [LARGE SCALE GENOMIC DNA]</scope>
    <source>
        <strain evidence="3">CBS 304.66</strain>
    </source>
</reference>
<accession>A0A9P4KGT7</accession>
<sequence length="286" mass="31307">MRPTSSQSSHWEGRPSTHVVPKQSLGTRVHCPRPHFLVEGLAYTEGTMCGSDCSELSHCDLEKAEDVVFGEVADWLMLDESDDISTSQKCNLRAFLPSRQGIKYATVANKPANSTTNGSVLPEGLLYFIALQLLASCYTVIPASNADSLPICRQRRTKELVTSLRLHSRYRFSPASGHSARPPSEASSWPGLYAGPTLEDRLADTVSNQRLFSRGKGEHGHDVPVVELAESYISTCQFYLPASSKCCLAAGIPSNPELTVDTRLTSHPLNAPTCSIEDYTKQHNAR</sequence>
<proteinExistence type="predicted"/>
<protein>
    <submittedName>
        <fullName evidence="2">Uncharacterized protein</fullName>
    </submittedName>
</protein>
<organism evidence="2 3">
    <name type="scientific">Lojkania enalia</name>
    <dbReference type="NCBI Taxonomy" id="147567"/>
    <lineage>
        <taxon>Eukaryota</taxon>
        <taxon>Fungi</taxon>
        <taxon>Dikarya</taxon>
        <taxon>Ascomycota</taxon>
        <taxon>Pezizomycotina</taxon>
        <taxon>Dothideomycetes</taxon>
        <taxon>Pleosporomycetidae</taxon>
        <taxon>Pleosporales</taxon>
        <taxon>Pleosporales incertae sedis</taxon>
        <taxon>Lojkania</taxon>
    </lineage>
</organism>
<dbReference type="EMBL" id="ML986586">
    <property type="protein sequence ID" value="KAF2268411.1"/>
    <property type="molecule type" value="Genomic_DNA"/>
</dbReference>
<dbReference type="Proteomes" id="UP000800093">
    <property type="component" value="Unassembled WGS sequence"/>
</dbReference>
<comment type="caution">
    <text evidence="2">The sequence shown here is derived from an EMBL/GenBank/DDBJ whole genome shotgun (WGS) entry which is preliminary data.</text>
</comment>
<evidence type="ECO:0000313" key="3">
    <source>
        <dbReference type="Proteomes" id="UP000800093"/>
    </source>
</evidence>
<evidence type="ECO:0000256" key="1">
    <source>
        <dbReference type="SAM" id="MobiDB-lite"/>
    </source>
</evidence>
<dbReference type="OrthoDB" id="3946545at2759"/>
<gene>
    <name evidence="2" type="ORF">CC78DRAFT_367905</name>
</gene>
<dbReference type="AlphaFoldDB" id="A0A9P4KGT7"/>
<evidence type="ECO:0000313" key="2">
    <source>
        <dbReference type="EMBL" id="KAF2268411.1"/>
    </source>
</evidence>
<feature type="compositionally biased region" description="Polar residues" evidence="1">
    <location>
        <begin position="1"/>
        <end position="10"/>
    </location>
</feature>
<name>A0A9P4KGT7_9PLEO</name>
<feature type="region of interest" description="Disordered" evidence="1">
    <location>
        <begin position="1"/>
        <end position="25"/>
    </location>
</feature>